<keyword evidence="3 6" id="KW-1133">Transmembrane helix</keyword>
<evidence type="ECO:0000256" key="6">
    <source>
        <dbReference type="SAM" id="Phobius"/>
    </source>
</evidence>
<feature type="compositionally biased region" description="Low complexity" evidence="5">
    <location>
        <begin position="201"/>
        <end position="266"/>
    </location>
</feature>
<feature type="region of interest" description="Disordered" evidence="5">
    <location>
        <begin position="408"/>
        <end position="466"/>
    </location>
</feature>
<feature type="region of interest" description="Disordered" evidence="5">
    <location>
        <begin position="186"/>
        <end position="282"/>
    </location>
</feature>
<dbReference type="InterPro" id="IPR051694">
    <property type="entry name" value="Immunoregulatory_rcpt-like"/>
</dbReference>
<reference evidence="8" key="1">
    <citation type="submission" date="2020-01" db="EMBL/GenBank/DDBJ databases">
        <title>Identification and distribution of gene clusters putatively required for synthesis of sphingolipid metabolism inhibitors in phylogenetically diverse species of the filamentous fungus Fusarium.</title>
        <authorList>
            <person name="Kim H.-S."/>
            <person name="Busman M."/>
            <person name="Brown D.W."/>
            <person name="Divon H."/>
            <person name="Uhlig S."/>
            <person name="Proctor R.H."/>
        </authorList>
    </citation>
    <scope>NUCLEOTIDE SEQUENCE</scope>
    <source>
        <strain evidence="8">NRRL 53441</strain>
    </source>
</reference>
<keyword evidence="2 6" id="KW-0812">Transmembrane</keyword>
<sequence>MTPAHLMARLPPFLIFSGILNLATGHVLPQPTKTIDFHELNVLPYPLAATPAPDDSFLLRRQFNTVCGYIGGDPGLPATCSAGSHCVVDVDHGAIGCCPDGGSCTSGVFTGCVDGDSGPQTEVNPYVFTCRGSNSCYRNSYEGGFFQFGCGSTSGLATNVVATASGKSAIELTSINVPLTASATSLAEPTTLGTRRRTTRTDSSTTKSTTTKSDSTQTTETSTDSTTESTASTTESETTSTKTSETESDTSTTSTTSETANPSSTDSDSDAPDTDGKDNGSKNTGAIIGGTISGVAALAALIALGIWLWKRKKGNTRQGPGVKHQVQHIGPPLNNNHSFAPVPLVHEHDKMPPPPPVPVADQRTMNPVVEHDGPYSEPWNPPSNYGFGNSASAVGGAAQMEHDEVPLTRDDDFQHSYNSGLGRISEEEPRPGTAISTPGQMSQVYPGPRGGGGGPLWQQNRGPGWF</sequence>
<proteinExistence type="predicted"/>
<dbReference type="PANTHER" id="PTHR15549">
    <property type="entry name" value="PAIRED IMMUNOGLOBULIN-LIKE TYPE 2 RECEPTOR"/>
    <property type="match status" value="1"/>
</dbReference>
<keyword evidence="9" id="KW-1185">Reference proteome</keyword>
<comment type="subcellular location">
    <subcellularLocation>
        <location evidence="1">Membrane</location>
        <topology evidence="1">Single-pass membrane protein</topology>
    </subcellularLocation>
</comment>
<evidence type="ECO:0000256" key="1">
    <source>
        <dbReference type="ARBA" id="ARBA00004167"/>
    </source>
</evidence>
<protein>
    <recommendedName>
        <fullName evidence="10">Mid2 domain-containing protein</fullName>
    </recommendedName>
</protein>
<feature type="transmembrane region" description="Helical" evidence="6">
    <location>
        <begin position="287"/>
        <end position="309"/>
    </location>
</feature>
<dbReference type="PANTHER" id="PTHR15549:SF26">
    <property type="entry name" value="AXIAL BUDDING PATTERN PROTEIN 2-RELATED"/>
    <property type="match status" value="1"/>
</dbReference>
<dbReference type="EMBL" id="JAADJG010000536">
    <property type="protein sequence ID" value="KAF4445119.1"/>
    <property type="molecule type" value="Genomic_DNA"/>
</dbReference>
<keyword evidence="7" id="KW-0732">Signal</keyword>
<evidence type="ECO:0000256" key="7">
    <source>
        <dbReference type="SAM" id="SignalP"/>
    </source>
</evidence>
<name>A0A8H4K9X2_9HYPO</name>
<dbReference type="OrthoDB" id="5386093at2759"/>
<evidence type="ECO:0000256" key="3">
    <source>
        <dbReference type="ARBA" id="ARBA00022989"/>
    </source>
</evidence>
<dbReference type="GO" id="GO:0016020">
    <property type="term" value="C:membrane"/>
    <property type="evidence" value="ECO:0007669"/>
    <property type="project" value="UniProtKB-SubCell"/>
</dbReference>
<comment type="caution">
    <text evidence="8">The sequence shown here is derived from an EMBL/GenBank/DDBJ whole genome shotgun (WGS) entry which is preliminary data.</text>
</comment>
<evidence type="ECO:0008006" key="10">
    <source>
        <dbReference type="Google" id="ProtNLM"/>
    </source>
</evidence>
<accession>A0A8H4K9X2</accession>
<feature type="signal peptide" evidence="7">
    <location>
        <begin position="1"/>
        <end position="25"/>
    </location>
</feature>
<dbReference type="Proteomes" id="UP000605986">
    <property type="component" value="Unassembled WGS sequence"/>
</dbReference>
<feature type="compositionally biased region" description="Polar residues" evidence="5">
    <location>
        <begin position="434"/>
        <end position="443"/>
    </location>
</feature>
<evidence type="ECO:0000256" key="4">
    <source>
        <dbReference type="ARBA" id="ARBA00023136"/>
    </source>
</evidence>
<dbReference type="GO" id="GO:0071944">
    <property type="term" value="C:cell periphery"/>
    <property type="evidence" value="ECO:0007669"/>
    <property type="project" value="UniProtKB-ARBA"/>
</dbReference>
<evidence type="ECO:0000256" key="2">
    <source>
        <dbReference type="ARBA" id="ARBA00022692"/>
    </source>
</evidence>
<feature type="chain" id="PRO_5034339778" description="Mid2 domain-containing protein" evidence="7">
    <location>
        <begin position="26"/>
        <end position="466"/>
    </location>
</feature>
<keyword evidence="4 6" id="KW-0472">Membrane</keyword>
<organism evidence="8 9">
    <name type="scientific">Fusarium austroafricanum</name>
    <dbReference type="NCBI Taxonomy" id="2364996"/>
    <lineage>
        <taxon>Eukaryota</taxon>
        <taxon>Fungi</taxon>
        <taxon>Dikarya</taxon>
        <taxon>Ascomycota</taxon>
        <taxon>Pezizomycotina</taxon>
        <taxon>Sordariomycetes</taxon>
        <taxon>Hypocreomycetidae</taxon>
        <taxon>Hypocreales</taxon>
        <taxon>Nectriaceae</taxon>
        <taxon>Fusarium</taxon>
        <taxon>Fusarium concolor species complex</taxon>
    </lineage>
</organism>
<evidence type="ECO:0000313" key="8">
    <source>
        <dbReference type="EMBL" id="KAF4445119.1"/>
    </source>
</evidence>
<gene>
    <name evidence="8" type="ORF">F53441_10961</name>
</gene>
<evidence type="ECO:0000256" key="5">
    <source>
        <dbReference type="SAM" id="MobiDB-lite"/>
    </source>
</evidence>
<feature type="compositionally biased region" description="Polar residues" evidence="5">
    <location>
        <begin position="457"/>
        <end position="466"/>
    </location>
</feature>
<evidence type="ECO:0000313" key="9">
    <source>
        <dbReference type="Proteomes" id="UP000605986"/>
    </source>
</evidence>
<dbReference type="AlphaFoldDB" id="A0A8H4K9X2"/>